<evidence type="ECO:0008006" key="3">
    <source>
        <dbReference type="Google" id="ProtNLM"/>
    </source>
</evidence>
<gene>
    <name evidence="1" type="ORF">V6N12_001532</name>
</gene>
<protein>
    <recommendedName>
        <fullName evidence="3">Ferric reductase NAD binding domain-containing protein</fullName>
    </recommendedName>
</protein>
<dbReference type="Gene3D" id="3.40.50.80">
    <property type="entry name" value="Nucleotide-binding domain of ferredoxin-NADP reductase (FNR) module"/>
    <property type="match status" value="1"/>
</dbReference>
<name>A0ABR2BSR5_9ROSI</name>
<organism evidence="1 2">
    <name type="scientific">Hibiscus sabdariffa</name>
    <name type="common">roselle</name>
    <dbReference type="NCBI Taxonomy" id="183260"/>
    <lineage>
        <taxon>Eukaryota</taxon>
        <taxon>Viridiplantae</taxon>
        <taxon>Streptophyta</taxon>
        <taxon>Embryophyta</taxon>
        <taxon>Tracheophyta</taxon>
        <taxon>Spermatophyta</taxon>
        <taxon>Magnoliopsida</taxon>
        <taxon>eudicotyledons</taxon>
        <taxon>Gunneridae</taxon>
        <taxon>Pentapetalae</taxon>
        <taxon>rosids</taxon>
        <taxon>malvids</taxon>
        <taxon>Malvales</taxon>
        <taxon>Malvaceae</taxon>
        <taxon>Malvoideae</taxon>
        <taxon>Hibiscus</taxon>
    </lineage>
</organism>
<dbReference type="InterPro" id="IPR039261">
    <property type="entry name" value="FNR_nucleotide-bd"/>
</dbReference>
<accession>A0ABR2BSR5</accession>
<dbReference type="Proteomes" id="UP001472677">
    <property type="component" value="Unassembled WGS sequence"/>
</dbReference>
<comment type="caution">
    <text evidence="1">The sequence shown here is derived from an EMBL/GenBank/DDBJ whole genome shotgun (WGS) entry which is preliminary data.</text>
</comment>
<evidence type="ECO:0000313" key="2">
    <source>
        <dbReference type="Proteomes" id="UP001472677"/>
    </source>
</evidence>
<sequence>MHGGNCYLRWCRMITTLSAMHTIKRKNLESSTIVQYGTRLDFKEISATRRRKWGNVDVGVFVCGPPTLQSSAAKEFKSHNLRRQLHGTIFHFNSHSFDL</sequence>
<keyword evidence="2" id="KW-1185">Reference proteome</keyword>
<reference evidence="1 2" key="1">
    <citation type="journal article" date="2024" name="G3 (Bethesda)">
        <title>Genome assembly of Hibiscus sabdariffa L. provides insights into metabolisms of medicinal natural products.</title>
        <authorList>
            <person name="Kim T."/>
        </authorList>
    </citation>
    <scope>NUCLEOTIDE SEQUENCE [LARGE SCALE GENOMIC DNA]</scope>
    <source>
        <strain evidence="1">TK-2024</strain>
        <tissue evidence="1">Old leaves</tissue>
    </source>
</reference>
<proteinExistence type="predicted"/>
<dbReference type="EMBL" id="JBBPBM010000091">
    <property type="protein sequence ID" value="KAK8509527.1"/>
    <property type="molecule type" value="Genomic_DNA"/>
</dbReference>
<evidence type="ECO:0000313" key="1">
    <source>
        <dbReference type="EMBL" id="KAK8509527.1"/>
    </source>
</evidence>